<dbReference type="OrthoDB" id="5738535at2"/>
<protein>
    <recommendedName>
        <fullName evidence="3">CheW-like domain-containing protein</fullName>
    </recommendedName>
</protein>
<evidence type="ECO:0000313" key="2">
    <source>
        <dbReference type="Proteomes" id="UP000298050"/>
    </source>
</evidence>
<keyword evidence="2" id="KW-1185">Reference proteome</keyword>
<organism evidence="1 2">
    <name type="scientific">Mangrovimicrobium sediminis</name>
    <dbReference type="NCBI Taxonomy" id="2562682"/>
    <lineage>
        <taxon>Bacteria</taxon>
        <taxon>Pseudomonadati</taxon>
        <taxon>Pseudomonadota</taxon>
        <taxon>Gammaproteobacteria</taxon>
        <taxon>Cellvibrionales</taxon>
        <taxon>Halieaceae</taxon>
        <taxon>Mangrovimicrobium</taxon>
    </lineage>
</organism>
<dbReference type="AlphaFoldDB" id="A0A4Z0LUM9"/>
<dbReference type="RefSeq" id="WP_135446482.1">
    <property type="nucleotide sequence ID" value="NZ_SRLE01000017.1"/>
</dbReference>
<dbReference type="EMBL" id="SRLE01000017">
    <property type="protein sequence ID" value="TGD70917.1"/>
    <property type="molecule type" value="Genomic_DNA"/>
</dbReference>
<evidence type="ECO:0008006" key="3">
    <source>
        <dbReference type="Google" id="ProtNLM"/>
    </source>
</evidence>
<gene>
    <name evidence="1" type="ORF">E4634_20140</name>
</gene>
<name>A0A4Z0LUM9_9GAMM</name>
<reference evidence="1 2" key="1">
    <citation type="submission" date="2019-04" db="EMBL/GenBank/DDBJ databases">
        <title>Taxonomy of novel Haliea sp. from mangrove soil of West Coast of India.</title>
        <authorList>
            <person name="Verma A."/>
            <person name="Kumar P."/>
            <person name="Krishnamurthi S."/>
        </authorList>
    </citation>
    <scope>NUCLEOTIDE SEQUENCE [LARGE SCALE GENOMIC DNA]</scope>
    <source>
        <strain evidence="1 2">SAOS-164</strain>
    </source>
</reference>
<accession>A0A4Z0LUM9</accession>
<comment type="caution">
    <text evidence="1">The sequence shown here is derived from an EMBL/GenBank/DDBJ whole genome shotgun (WGS) entry which is preliminary data.</text>
</comment>
<proteinExistence type="predicted"/>
<dbReference type="Proteomes" id="UP000298050">
    <property type="component" value="Unassembled WGS sequence"/>
</dbReference>
<evidence type="ECO:0000313" key="1">
    <source>
        <dbReference type="EMBL" id="TGD70917.1"/>
    </source>
</evidence>
<sequence length="147" mass="15507">MSSNDNATLEIAALPLADGRFIAVPLLALAEVQQFAANDEGEGLGSLYWRGHELPVGSLDEFCGLPAPGRERHVTIGIFRGSDTASDKFRALAFCGLAEHRMVSAADFNNMETPAEGRFAAAAEVGGQTYLVPDLPALLYGEQAAAV</sequence>